<name>A0A6A5K0D0_9PLEO</name>
<reference evidence="2" key="1">
    <citation type="submission" date="2020-01" db="EMBL/GenBank/DDBJ databases">
        <authorList>
            <consortium name="DOE Joint Genome Institute"/>
            <person name="Haridas S."/>
            <person name="Albert R."/>
            <person name="Binder M."/>
            <person name="Bloem J."/>
            <person name="Labutti K."/>
            <person name="Salamov A."/>
            <person name="Andreopoulos B."/>
            <person name="Baker S.E."/>
            <person name="Barry K."/>
            <person name="Bills G."/>
            <person name="Bluhm B.H."/>
            <person name="Cannon C."/>
            <person name="Castanera R."/>
            <person name="Culley D.E."/>
            <person name="Daum C."/>
            <person name="Ezra D."/>
            <person name="Gonzalez J.B."/>
            <person name="Henrissat B."/>
            <person name="Kuo A."/>
            <person name="Liang C."/>
            <person name="Lipzen A."/>
            <person name="Lutzoni F."/>
            <person name="Magnuson J."/>
            <person name="Mondo S."/>
            <person name="Nolan M."/>
            <person name="Ohm R."/>
            <person name="Pangilinan J."/>
            <person name="Park H.-J."/>
            <person name="Ramirez L."/>
            <person name="Alfaro M."/>
            <person name="Sun H."/>
            <person name="Tritt A."/>
            <person name="Yoshinaga Y."/>
            <person name="Zwiers L.-H."/>
            <person name="Turgeon B.G."/>
            <person name="Goodwin S.B."/>
            <person name="Spatafora J.W."/>
            <person name="Crous P.W."/>
            <person name="Grigoriev I.V."/>
        </authorList>
    </citation>
    <scope>NUCLEOTIDE SEQUENCE</scope>
    <source>
        <strain evidence="2">P77</strain>
    </source>
</reference>
<feature type="compositionally biased region" description="Low complexity" evidence="1">
    <location>
        <begin position="15"/>
        <end position="31"/>
    </location>
</feature>
<evidence type="ECO:0008006" key="4">
    <source>
        <dbReference type="Google" id="ProtNLM"/>
    </source>
</evidence>
<gene>
    <name evidence="2" type="ORF">BDW02DRAFT_509584</name>
</gene>
<evidence type="ECO:0000256" key="1">
    <source>
        <dbReference type="SAM" id="MobiDB-lite"/>
    </source>
</evidence>
<proteinExistence type="predicted"/>
<sequence length="308" mass="34091">MASSSSNDGTPAAVPASATDNNTNTNTTVNPATSANISIREYIYFLPYPLPPNTPIPYSIWLPDENPLDLPPCQFEPTSTVVLTSPNRTFIDVRVYKPFNITPGLLPNQGEVQRLDWAFAGTSSSVPVPWENVTHSTWTHWIDSRHPIPTPSSPIPPDEGYMYPIASDLSLEVGHAFHPALRAVKTHEEMWRDMRILTTNAAAGTKICIVLRTHADAGGLKGLVMRVGQYVQGMMVLEARVTVERWVWDGEDTGAAVGVEAGLWEREVRVGEQFLPCGVLMRDEVLTVGGEVAFSGFRWVVEECWEWM</sequence>
<dbReference type="AlphaFoldDB" id="A0A6A5K0D0"/>
<protein>
    <recommendedName>
        <fullName evidence="4">Protein HRI1</fullName>
    </recommendedName>
</protein>
<feature type="region of interest" description="Disordered" evidence="1">
    <location>
        <begin position="1"/>
        <end position="31"/>
    </location>
</feature>
<dbReference type="InterPro" id="IPR043047">
    <property type="entry name" value="Hri1_N_sf"/>
</dbReference>
<dbReference type="Proteomes" id="UP000800040">
    <property type="component" value="Unassembled WGS sequence"/>
</dbReference>
<dbReference type="CDD" id="cd11693">
    <property type="entry name" value="HRI1_C_like"/>
    <property type="match status" value="1"/>
</dbReference>
<dbReference type="InterPro" id="IPR031818">
    <property type="entry name" value="Hri1"/>
</dbReference>
<dbReference type="OrthoDB" id="4045395at2759"/>
<evidence type="ECO:0000313" key="3">
    <source>
        <dbReference type="Proteomes" id="UP000800040"/>
    </source>
</evidence>
<dbReference type="Pfam" id="PF16815">
    <property type="entry name" value="HRI1"/>
    <property type="match status" value="1"/>
</dbReference>
<dbReference type="Gene3D" id="2.40.128.320">
    <property type="entry name" value="Protein HRI1, N-terminal domain"/>
    <property type="match status" value="1"/>
</dbReference>
<dbReference type="EMBL" id="ML975434">
    <property type="protein sequence ID" value="KAF1829610.1"/>
    <property type="molecule type" value="Genomic_DNA"/>
</dbReference>
<accession>A0A6A5K0D0</accession>
<keyword evidence="3" id="KW-1185">Reference proteome</keyword>
<evidence type="ECO:0000313" key="2">
    <source>
        <dbReference type="EMBL" id="KAF1829610.1"/>
    </source>
</evidence>
<organism evidence="2 3">
    <name type="scientific">Decorospora gaudefroyi</name>
    <dbReference type="NCBI Taxonomy" id="184978"/>
    <lineage>
        <taxon>Eukaryota</taxon>
        <taxon>Fungi</taxon>
        <taxon>Dikarya</taxon>
        <taxon>Ascomycota</taxon>
        <taxon>Pezizomycotina</taxon>
        <taxon>Dothideomycetes</taxon>
        <taxon>Pleosporomycetidae</taxon>
        <taxon>Pleosporales</taxon>
        <taxon>Pleosporineae</taxon>
        <taxon>Pleosporaceae</taxon>
        <taxon>Decorospora</taxon>
    </lineage>
</organism>